<accession>K3X0C0</accession>
<reference evidence="2" key="2">
    <citation type="submission" date="2010-04" db="EMBL/GenBank/DDBJ databases">
        <authorList>
            <person name="Buell R."/>
            <person name="Hamilton J."/>
            <person name="Hostetler J."/>
        </authorList>
    </citation>
    <scope>NUCLEOTIDE SEQUENCE [LARGE SCALE GENOMIC DNA]</scope>
    <source>
        <strain evidence="2">DAOM:BR144</strain>
    </source>
</reference>
<dbReference type="OMA" id="CAAFRHE"/>
<organism evidence="1 2">
    <name type="scientific">Globisporangium ultimum (strain ATCC 200006 / CBS 805.95 / DAOM BR144)</name>
    <name type="common">Pythium ultimum</name>
    <dbReference type="NCBI Taxonomy" id="431595"/>
    <lineage>
        <taxon>Eukaryota</taxon>
        <taxon>Sar</taxon>
        <taxon>Stramenopiles</taxon>
        <taxon>Oomycota</taxon>
        <taxon>Peronosporomycetes</taxon>
        <taxon>Pythiales</taxon>
        <taxon>Pythiaceae</taxon>
        <taxon>Globisporangium</taxon>
    </lineage>
</organism>
<dbReference type="STRING" id="431595.K3X0C0"/>
<evidence type="ECO:0000313" key="2">
    <source>
        <dbReference type="Proteomes" id="UP000019132"/>
    </source>
</evidence>
<evidence type="ECO:0000313" key="1">
    <source>
        <dbReference type="EnsemblProtists" id="PYU1_T010669"/>
    </source>
</evidence>
<proteinExistence type="predicted"/>
<protein>
    <submittedName>
        <fullName evidence="1">Uncharacterized protein</fullName>
    </submittedName>
</protein>
<dbReference type="EnsemblProtists" id="PYU1_T010669">
    <property type="protein sequence ID" value="PYU1_T010669"/>
    <property type="gene ID" value="PYU1_G010646"/>
</dbReference>
<dbReference type="eggNOG" id="ENOG502S6QQ">
    <property type="taxonomic scope" value="Eukaryota"/>
</dbReference>
<dbReference type="Proteomes" id="UP000019132">
    <property type="component" value="Unassembled WGS sequence"/>
</dbReference>
<dbReference type="InParanoid" id="K3X0C0"/>
<sequence>MSASITCAFDPQACHHPSLFVAEYKRTNRTKGTKILRCFPHCCPEHVNRSYCGSGLFVSVTNARPDLMVFAHFEESDANFLSVGDEIDVNAVAQSIQTEQTPKGEWIEGFSQSSAYQGTHLFEINPGARWYYEWESAATKAQRFTKHVLRVYVFERMAKHEPSAQATLRVVTLTTSSEFMVVSYRRATAELRADRRILAMLADSAGAGHAVRAIVDVDRKEVLLPLQQQLQLLSTSSPEHQSLMPWNQQSPPYLGADRAPDTHELGKAMWQDLKLWESSHPETLLKSKHLTILCAFLMNVDALQFTHILSHWSTIFADLVDNSPLFPTRQQHHFAAGETNQLIPVGHSRISWYFLTKLAAQQRHQQPQTGHSMHSQAPETEDALSHLVQTCAALVGWLVFDGNNLSLYRELFAEYTNILLDKDALRGSFIKWVNLVYDLIDRFLALSARGDQPLFPSMRVLVEEIISIAFKRDDLQTLRAAVLSVLSATSMMGLQSFVAQVRSNFVRMQVESPRSRTSHGMALTRVLQRFASPFQGSWCFDGTQTVIEQVHANDLRGISVLDLLDWMRECGSVTLQVDDDERFYKMARSISEACC</sequence>
<name>K3X0C0_GLOUD</name>
<dbReference type="AlphaFoldDB" id="K3X0C0"/>
<dbReference type="VEuPathDB" id="FungiDB:PYU1_G010646"/>
<dbReference type="HOGENOM" id="CLU_019043_1_0_1"/>
<keyword evidence="2" id="KW-1185">Reference proteome</keyword>
<reference evidence="2" key="1">
    <citation type="journal article" date="2010" name="Genome Biol.">
        <title>Genome sequence of the necrotrophic plant pathogen Pythium ultimum reveals original pathogenicity mechanisms and effector repertoire.</title>
        <authorList>
            <person name="Levesque C.A."/>
            <person name="Brouwer H."/>
            <person name="Cano L."/>
            <person name="Hamilton J.P."/>
            <person name="Holt C."/>
            <person name="Huitema E."/>
            <person name="Raffaele S."/>
            <person name="Robideau G.P."/>
            <person name="Thines M."/>
            <person name="Win J."/>
            <person name="Zerillo M.M."/>
            <person name="Beakes G.W."/>
            <person name="Boore J.L."/>
            <person name="Busam D."/>
            <person name="Dumas B."/>
            <person name="Ferriera S."/>
            <person name="Fuerstenberg S.I."/>
            <person name="Gachon C.M."/>
            <person name="Gaulin E."/>
            <person name="Govers F."/>
            <person name="Grenville-Briggs L."/>
            <person name="Horner N."/>
            <person name="Hostetler J."/>
            <person name="Jiang R.H."/>
            <person name="Johnson J."/>
            <person name="Krajaejun T."/>
            <person name="Lin H."/>
            <person name="Meijer H.J."/>
            <person name="Moore B."/>
            <person name="Morris P."/>
            <person name="Phuntmart V."/>
            <person name="Puiu D."/>
            <person name="Shetty J."/>
            <person name="Stajich J.E."/>
            <person name="Tripathy S."/>
            <person name="Wawra S."/>
            <person name="van West P."/>
            <person name="Whitty B.R."/>
            <person name="Coutinho P.M."/>
            <person name="Henrissat B."/>
            <person name="Martin F."/>
            <person name="Thomas P.D."/>
            <person name="Tyler B.M."/>
            <person name="De Vries R.P."/>
            <person name="Kamoun S."/>
            <person name="Yandell M."/>
            <person name="Tisserat N."/>
            <person name="Buell C.R."/>
        </authorList>
    </citation>
    <scope>NUCLEOTIDE SEQUENCE</scope>
    <source>
        <strain evidence="2">DAOM:BR144</strain>
    </source>
</reference>
<reference evidence="1" key="3">
    <citation type="submission" date="2015-02" db="UniProtKB">
        <authorList>
            <consortium name="EnsemblProtists"/>
        </authorList>
    </citation>
    <scope>IDENTIFICATION</scope>
    <source>
        <strain evidence="1">DAOM BR144</strain>
    </source>
</reference>
<dbReference type="EMBL" id="GL376592">
    <property type="status" value="NOT_ANNOTATED_CDS"/>
    <property type="molecule type" value="Genomic_DNA"/>
</dbReference>